<evidence type="ECO:0000313" key="1">
    <source>
        <dbReference type="EMBL" id="ACR10856.1"/>
    </source>
</evidence>
<dbReference type="AlphaFoldDB" id="C5BMC2"/>
<dbReference type="Proteomes" id="UP000009080">
    <property type="component" value="Chromosome"/>
</dbReference>
<keyword evidence="2" id="KW-1185">Reference proteome</keyword>
<name>C5BMC2_TERTT</name>
<proteinExistence type="predicted"/>
<gene>
    <name evidence="1" type="ordered locus">TERTU_0385</name>
</gene>
<protein>
    <submittedName>
        <fullName evidence="1">Uncharacterized protein</fullName>
    </submittedName>
</protein>
<reference evidence="1 2" key="1">
    <citation type="journal article" date="2009" name="PLoS ONE">
        <title>The complete genome of Teredinibacter turnerae T7901: an intracellular endosymbiont of marine wood-boring bivalves (shipworms).</title>
        <authorList>
            <person name="Yang J.C."/>
            <person name="Madupu R."/>
            <person name="Durkin A.S."/>
            <person name="Ekborg N.A."/>
            <person name="Pedamallu C.S."/>
            <person name="Hostetler J.B."/>
            <person name="Radune D."/>
            <person name="Toms B.S."/>
            <person name="Henrissat B."/>
            <person name="Coutinho P.M."/>
            <person name="Schwarz S."/>
            <person name="Field L."/>
            <person name="Trindade-Silva A.E."/>
            <person name="Soares C.A.G."/>
            <person name="Elshahawi S."/>
            <person name="Hanora A."/>
            <person name="Schmidt E.W."/>
            <person name="Haygood M.G."/>
            <person name="Posfai J."/>
            <person name="Benner J."/>
            <person name="Madinger C."/>
            <person name="Nove J."/>
            <person name="Anton B."/>
            <person name="Chaudhary K."/>
            <person name="Foster J."/>
            <person name="Holman A."/>
            <person name="Kumar S."/>
            <person name="Lessard P.A."/>
            <person name="Luyten Y.A."/>
            <person name="Slatko B."/>
            <person name="Wood N."/>
            <person name="Wu B."/>
            <person name="Teplitski M."/>
            <person name="Mougous J.D."/>
            <person name="Ward N."/>
            <person name="Eisen J.A."/>
            <person name="Badger J.H."/>
            <person name="Distel D.L."/>
        </authorList>
    </citation>
    <scope>NUCLEOTIDE SEQUENCE [LARGE SCALE GENOMIC DNA]</scope>
    <source>
        <strain evidence="2">ATCC 39867 / T7901</strain>
    </source>
</reference>
<dbReference type="KEGG" id="ttu:TERTU_0385"/>
<dbReference type="EMBL" id="CP001614">
    <property type="protein sequence ID" value="ACR10856.1"/>
    <property type="molecule type" value="Genomic_DNA"/>
</dbReference>
<accession>C5BMC2</accession>
<organism evidence="1 2">
    <name type="scientific">Teredinibacter turnerae (strain ATCC 39867 / T7901)</name>
    <dbReference type="NCBI Taxonomy" id="377629"/>
    <lineage>
        <taxon>Bacteria</taxon>
        <taxon>Pseudomonadati</taxon>
        <taxon>Pseudomonadota</taxon>
        <taxon>Gammaproteobacteria</taxon>
        <taxon>Cellvibrionales</taxon>
        <taxon>Cellvibrionaceae</taxon>
        <taxon>Teredinibacter</taxon>
    </lineage>
</organism>
<evidence type="ECO:0000313" key="2">
    <source>
        <dbReference type="Proteomes" id="UP000009080"/>
    </source>
</evidence>
<sequence>MVSGGYSAIANDLISPPEGYACWGRSDVFCHRTSSGSQPHLDRCTMFPAALTCPDYHNNYKLK</sequence>
<dbReference type="STRING" id="377629.TERTU_0385"/>
<dbReference type="HOGENOM" id="CLU_2884419_0_0_6"/>